<evidence type="ECO:0000256" key="5">
    <source>
        <dbReference type="SAM" id="Phobius"/>
    </source>
</evidence>
<dbReference type="EMBL" id="CP036266">
    <property type="protein sequence ID" value="QDT20170.1"/>
    <property type="molecule type" value="Genomic_DNA"/>
</dbReference>
<feature type="transmembrane region" description="Helical" evidence="5">
    <location>
        <begin position="381"/>
        <end position="400"/>
    </location>
</feature>
<feature type="transmembrane region" description="Helical" evidence="5">
    <location>
        <begin position="326"/>
        <end position="343"/>
    </location>
</feature>
<dbReference type="RefSeq" id="WP_145182629.1">
    <property type="nucleotide sequence ID" value="NZ_CP036266.1"/>
</dbReference>
<proteinExistence type="predicted"/>
<feature type="transmembrane region" description="Helical" evidence="5">
    <location>
        <begin position="151"/>
        <end position="169"/>
    </location>
</feature>
<dbReference type="GO" id="GO:0016020">
    <property type="term" value="C:membrane"/>
    <property type="evidence" value="ECO:0007669"/>
    <property type="project" value="UniProtKB-SubCell"/>
</dbReference>
<feature type="transmembrane region" description="Helical" evidence="5">
    <location>
        <begin position="41"/>
        <end position="61"/>
    </location>
</feature>
<comment type="subcellular location">
    <subcellularLocation>
        <location evidence="1">Membrane</location>
        <topology evidence="1">Multi-pass membrane protein</topology>
    </subcellularLocation>
</comment>
<feature type="transmembrane region" description="Helical" evidence="5">
    <location>
        <begin position="189"/>
        <end position="216"/>
    </location>
</feature>
<dbReference type="Gene3D" id="1.20.1740.10">
    <property type="entry name" value="Amino acid/polyamine transporter I"/>
    <property type="match status" value="1"/>
</dbReference>
<evidence type="ECO:0000256" key="4">
    <source>
        <dbReference type="ARBA" id="ARBA00023136"/>
    </source>
</evidence>
<dbReference type="InterPro" id="IPR002293">
    <property type="entry name" value="AA/rel_permease1"/>
</dbReference>
<dbReference type="PIRSF" id="PIRSF006060">
    <property type="entry name" value="AA_transporter"/>
    <property type="match status" value="1"/>
</dbReference>
<protein>
    <submittedName>
        <fullName evidence="6">Serine/threonine exchanger SteT</fullName>
    </submittedName>
</protein>
<organism evidence="6 7">
    <name type="scientific">Gimesia chilikensis</name>
    <dbReference type="NCBI Taxonomy" id="2605989"/>
    <lineage>
        <taxon>Bacteria</taxon>
        <taxon>Pseudomonadati</taxon>
        <taxon>Planctomycetota</taxon>
        <taxon>Planctomycetia</taxon>
        <taxon>Planctomycetales</taxon>
        <taxon>Planctomycetaceae</taxon>
        <taxon>Gimesia</taxon>
    </lineage>
</organism>
<feature type="transmembrane region" description="Helical" evidence="5">
    <location>
        <begin position="228"/>
        <end position="250"/>
    </location>
</feature>
<dbReference type="InterPro" id="IPR050598">
    <property type="entry name" value="AminoAcid_Transporter"/>
</dbReference>
<dbReference type="Pfam" id="PF13520">
    <property type="entry name" value="AA_permease_2"/>
    <property type="match status" value="1"/>
</dbReference>
<gene>
    <name evidence="6" type="primary">steT</name>
    <name evidence="6" type="ORF">HG66A1_19550</name>
</gene>
<evidence type="ECO:0000313" key="6">
    <source>
        <dbReference type="EMBL" id="QDT20170.1"/>
    </source>
</evidence>
<dbReference type="GO" id="GO:0015179">
    <property type="term" value="F:L-amino acid transmembrane transporter activity"/>
    <property type="evidence" value="ECO:0007669"/>
    <property type="project" value="TreeGrafter"/>
</dbReference>
<keyword evidence="3 5" id="KW-1133">Transmembrane helix</keyword>
<evidence type="ECO:0000256" key="1">
    <source>
        <dbReference type="ARBA" id="ARBA00004141"/>
    </source>
</evidence>
<reference evidence="6 7" key="1">
    <citation type="submission" date="2019-02" db="EMBL/GenBank/DDBJ databases">
        <title>Deep-cultivation of Planctomycetes and their phenomic and genomic characterization uncovers novel biology.</title>
        <authorList>
            <person name="Wiegand S."/>
            <person name="Jogler M."/>
            <person name="Boedeker C."/>
            <person name="Pinto D."/>
            <person name="Vollmers J."/>
            <person name="Rivas-Marin E."/>
            <person name="Kohn T."/>
            <person name="Peeters S.H."/>
            <person name="Heuer A."/>
            <person name="Rast P."/>
            <person name="Oberbeckmann S."/>
            <person name="Bunk B."/>
            <person name="Jeske O."/>
            <person name="Meyerdierks A."/>
            <person name="Storesund J.E."/>
            <person name="Kallscheuer N."/>
            <person name="Luecker S."/>
            <person name="Lage O.M."/>
            <person name="Pohl T."/>
            <person name="Merkel B.J."/>
            <person name="Hornburger P."/>
            <person name="Mueller R.-W."/>
            <person name="Bruemmer F."/>
            <person name="Labrenz M."/>
            <person name="Spormann A.M."/>
            <person name="Op den Camp H."/>
            <person name="Overmann J."/>
            <person name="Amann R."/>
            <person name="Jetten M.S.M."/>
            <person name="Mascher T."/>
            <person name="Medema M.H."/>
            <person name="Devos D.P."/>
            <person name="Kaster A.-K."/>
            <person name="Ovreas L."/>
            <person name="Rohde M."/>
            <person name="Galperin M.Y."/>
            <person name="Jogler C."/>
        </authorList>
    </citation>
    <scope>NUCLEOTIDE SEQUENCE [LARGE SCALE GENOMIC DNA]</scope>
    <source>
        <strain evidence="6 7">HG66A1</strain>
    </source>
</reference>
<evidence type="ECO:0000256" key="3">
    <source>
        <dbReference type="ARBA" id="ARBA00022989"/>
    </source>
</evidence>
<feature type="transmembrane region" description="Helical" evidence="5">
    <location>
        <begin position="406"/>
        <end position="425"/>
    </location>
</feature>
<feature type="transmembrane region" description="Helical" evidence="5">
    <location>
        <begin position="270"/>
        <end position="296"/>
    </location>
</feature>
<evidence type="ECO:0000256" key="2">
    <source>
        <dbReference type="ARBA" id="ARBA00022692"/>
    </source>
</evidence>
<dbReference type="Proteomes" id="UP000320421">
    <property type="component" value="Chromosome"/>
</dbReference>
<dbReference type="OrthoDB" id="9809628at2"/>
<dbReference type="PANTHER" id="PTHR11785">
    <property type="entry name" value="AMINO ACID TRANSPORTER"/>
    <property type="match status" value="1"/>
</dbReference>
<feature type="transmembrane region" description="Helical" evidence="5">
    <location>
        <begin position="119"/>
        <end position="139"/>
    </location>
</feature>
<keyword evidence="4 5" id="KW-0472">Membrane</keyword>
<sequence length="453" mass="47585">MTKRYGFWTLTFLVIANMIGAGVFTTSGFSLMDLGSPGLVVLAWVAGGLIAITGAFSYGQLIKAMPESGGEYLFLSRAAHPLLGFIAGWVSLIAGFSGAIAFAATALEAYVLPEDMRPGWMPAGTLAVCSIILAGLFHGRNPRLGALVQNSVVVLKLVLLSAILLFAAAQFSSETMSGVSAPTVDLTGWALVSAFAGSLVWISLSYSGFNAAVYVADEVEAANRTIPRAMVAGTGIVMVLYLLLNAVFVYAPPPEAIKGQADVATIAAEFIGGAAFASFVRWTIVTCLLTSVFSMIMTAPRVYAKMADDGLLPGFIRMQGGNPGRAILLQVALAVLLVLISSLQGLLSYLGLTLSISAAGSVCCLFLSGVRTKPFSHYSNLIPLVFILCTLIAAGIMVSFNPWQLLGTAITFAIGAVAYVLTRIYRPKADLLATTEIEKALAEDVQEPPQSKS</sequence>
<keyword evidence="2 5" id="KW-0812">Transmembrane</keyword>
<evidence type="ECO:0000313" key="7">
    <source>
        <dbReference type="Proteomes" id="UP000320421"/>
    </source>
</evidence>
<feature type="transmembrane region" description="Helical" evidence="5">
    <location>
        <begin position="82"/>
        <end position="107"/>
    </location>
</feature>
<name>A0A517PLB6_9PLAN</name>
<feature type="transmembrane region" description="Helical" evidence="5">
    <location>
        <begin position="7"/>
        <end position="29"/>
    </location>
</feature>
<accession>A0A517PLB6</accession>
<dbReference type="AlphaFoldDB" id="A0A517PLB6"/>
<dbReference type="PANTHER" id="PTHR11785:SF512">
    <property type="entry name" value="SOBREMESA, ISOFORM B"/>
    <property type="match status" value="1"/>
</dbReference>
<feature type="transmembrane region" description="Helical" evidence="5">
    <location>
        <begin position="349"/>
        <end position="369"/>
    </location>
</feature>
<keyword evidence="7" id="KW-1185">Reference proteome</keyword>